<evidence type="ECO:0000313" key="2">
    <source>
        <dbReference type="Proteomes" id="UP001597168"/>
    </source>
</evidence>
<dbReference type="EMBL" id="JBHTLK010000064">
    <property type="protein sequence ID" value="MFD1148441.1"/>
    <property type="molecule type" value="Genomic_DNA"/>
</dbReference>
<comment type="caution">
    <text evidence="1">The sequence shown here is derived from an EMBL/GenBank/DDBJ whole genome shotgun (WGS) entry which is preliminary data.</text>
</comment>
<dbReference type="RefSeq" id="WP_380723869.1">
    <property type="nucleotide sequence ID" value="NZ_JBHTLK010000064.1"/>
</dbReference>
<keyword evidence="2" id="KW-1185">Reference proteome</keyword>
<gene>
    <name evidence="1" type="ORF">ACFQ3T_15020</name>
</gene>
<proteinExistence type="predicted"/>
<dbReference type="Pfam" id="PF10824">
    <property type="entry name" value="T7SS_ESX_EspC"/>
    <property type="match status" value="1"/>
</dbReference>
<protein>
    <submittedName>
        <fullName evidence="1">Type VII secretion target</fullName>
    </submittedName>
</protein>
<name>A0ABW3QUR9_9PSEU</name>
<dbReference type="Proteomes" id="UP001597168">
    <property type="component" value="Unassembled WGS sequence"/>
</dbReference>
<reference evidence="2" key="1">
    <citation type="journal article" date="2019" name="Int. J. Syst. Evol. Microbiol.">
        <title>The Global Catalogue of Microorganisms (GCM) 10K type strain sequencing project: providing services to taxonomists for standard genome sequencing and annotation.</title>
        <authorList>
            <consortium name="The Broad Institute Genomics Platform"/>
            <consortium name="The Broad Institute Genome Sequencing Center for Infectious Disease"/>
            <person name="Wu L."/>
            <person name="Ma J."/>
        </authorList>
    </citation>
    <scope>NUCLEOTIDE SEQUENCE [LARGE SCALE GENOMIC DNA]</scope>
    <source>
        <strain evidence="2">CCUG 60214</strain>
    </source>
</reference>
<accession>A0ABW3QUR9</accession>
<evidence type="ECO:0000313" key="1">
    <source>
        <dbReference type="EMBL" id="MFD1148441.1"/>
    </source>
</evidence>
<sequence>MSGFKVQADQLRRFAGDQEGRKGEIEAAADKAGGVDLGGETFGVLLQFFADGAQQFAAETVEGIRALATAYGEAAGDTTATAVDYENVEDENDQRFRGGR</sequence>
<dbReference type="InterPro" id="IPR022536">
    <property type="entry name" value="EspC"/>
</dbReference>
<organism evidence="1 2">
    <name type="scientific">Saccharothrix hoggarensis</name>
    <dbReference type="NCBI Taxonomy" id="913853"/>
    <lineage>
        <taxon>Bacteria</taxon>
        <taxon>Bacillati</taxon>
        <taxon>Actinomycetota</taxon>
        <taxon>Actinomycetes</taxon>
        <taxon>Pseudonocardiales</taxon>
        <taxon>Pseudonocardiaceae</taxon>
        <taxon>Saccharothrix</taxon>
    </lineage>
</organism>